<dbReference type="Pfam" id="PF16165">
    <property type="entry name" value="Ferlin_C"/>
    <property type="match status" value="1"/>
</dbReference>
<comment type="caution">
    <text evidence="3">The sequence shown here is derived from an EMBL/GenBank/DDBJ whole genome shotgun (WGS) entry which is preliminary data.</text>
</comment>
<feature type="transmembrane region" description="Helical" evidence="1">
    <location>
        <begin position="68"/>
        <end position="88"/>
    </location>
</feature>
<reference evidence="3" key="1">
    <citation type="journal article" date="2023" name="Science">
        <title>Genome structures resolve the early diversification of teleost fishes.</title>
        <authorList>
            <person name="Parey E."/>
            <person name="Louis A."/>
            <person name="Montfort J."/>
            <person name="Bouchez O."/>
            <person name="Roques C."/>
            <person name="Iampietro C."/>
            <person name="Lluch J."/>
            <person name="Castinel A."/>
            <person name="Donnadieu C."/>
            <person name="Desvignes T."/>
            <person name="Floi Bucao C."/>
            <person name="Jouanno E."/>
            <person name="Wen M."/>
            <person name="Mejri S."/>
            <person name="Dirks R."/>
            <person name="Jansen H."/>
            <person name="Henkel C."/>
            <person name="Chen W.J."/>
            <person name="Zahm M."/>
            <person name="Cabau C."/>
            <person name="Klopp C."/>
            <person name="Thompson A.W."/>
            <person name="Robinson-Rechavi M."/>
            <person name="Braasch I."/>
            <person name="Lecointre G."/>
            <person name="Bobe J."/>
            <person name="Postlethwait J.H."/>
            <person name="Berthelot C."/>
            <person name="Roest Crollius H."/>
            <person name="Guiguen Y."/>
        </authorList>
    </citation>
    <scope>NUCLEOTIDE SEQUENCE</scope>
    <source>
        <strain evidence="3">Concon-B</strain>
    </source>
</reference>
<dbReference type="OrthoDB" id="8955948at2759"/>
<keyword evidence="1" id="KW-0472">Membrane</keyword>
<sequence length="101" mass="11477">MLYFPKKKADLIANALLGRLKLCREESHVTSGATAGETHFRPDTTMSWLLSPLRIFCILAWRNYKFQCLGLLFLALTLLFLLLLFYSMPGALSRKIINVIG</sequence>
<protein>
    <recommendedName>
        <fullName evidence="2">Ferlin C-terminal domain-containing protein</fullName>
    </recommendedName>
</protein>
<proteinExistence type="predicted"/>
<keyword evidence="1" id="KW-1133">Transmembrane helix</keyword>
<dbReference type="Proteomes" id="UP001152803">
    <property type="component" value="Unassembled WGS sequence"/>
</dbReference>
<dbReference type="EMBL" id="JAFJMO010000006">
    <property type="protein sequence ID" value="KAJ8275301.1"/>
    <property type="molecule type" value="Genomic_DNA"/>
</dbReference>
<keyword evidence="1" id="KW-0812">Transmembrane</keyword>
<dbReference type="AlphaFoldDB" id="A0A9Q1I0Y5"/>
<evidence type="ECO:0000259" key="2">
    <source>
        <dbReference type="Pfam" id="PF16165"/>
    </source>
</evidence>
<evidence type="ECO:0000313" key="3">
    <source>
        <dbReference type="EMBL" id="KAJ8275301.1"/>
    </source>
</evidence>
<keyword evidence="4" id="KW-1185">Reference proteome</keyword>
<accession>A0A9Q1I0Y5</accession>
<evidence type="ECO:0000256" key="1">
    <source>
        <dbReference type="SAM" id="Phobius"/>
    </source>
</evidence>
<feature type="domain" description="Ferlin C-terminal" evidence="2">
    <location>
        <begin position="38"/>
        <end position="96"/>
    </location>
</feature>
<name>A0A9Q1I0Y5_CONCO</name>
<evidence type="ECO:0000313" key="4">
    <source>
        <dbReference type="Proteomes" id="UP001152803"/>
    </source>
</evidence>
<organism evidence="3 4">
    <name type="scientific">Conger conger</name>
    <name type="common">Conger eel</name>
    <name type="synonym">Muraena conger</name>
    <dbReference type="NCBI Taxonomy" id="82655"/>
    <lineage>
        <taxon>Eukaryota</taxon>
        <taxon>Metazoa</taxon>
        <taxon>Chordata</taxon>
        <taxon>Craniata</taxon>
        <taxon>Vertebrata</taxon>
        <taxon>Euteleostomi</taxon>
        <taxon>Actinopterygii</taxon>
        <taxon>Neopterygii</taxon>
        <taxon>Teleostei</taxon>
        <taxon>Anguilliformes</taxon>
        <taxon>Congridae</taxon>
        <taxon>Conger</taxon>
    </lineage>
</organism>
<gene>
    <name evidence="3" type="ORF">COCON_G00099260</name>
</gene>
<dbReference type="InterPro" id="IPR032362">
    <property type="entry name" value="Ferlin_C"/>
</dbReference>